<dbReference type="Gene3D" id="1.20.1050.10">
    <property type="match status" value="1"/>
</dbReference>
<evidence type="ECO:0000259" key="1">
    <source>
        <dbReference type="Pfam" id="PF04399"/>
    </source>
</evidence>
<protein>
    <recommendedName>
        <fullName evidence="1">Glutaredoxin 2 C-terminal domain-containing protein</fullName>
    </recommendedName>
</protein>
<dbReference type="InterPro" id="IPR007494">
    <property type="entry name" value="Glutaredoxin2_C"/>
</dbReference>
<name>A0AAU7U4B5_9GAMM</name>
<sequence length="48" mass="5556">MNESDFRLYPLLRSLTIVNDIRFGAKTRNYLDFMSALSGVNNLFDQAQ</sequence>
<dbReference type="SUPFAM" id="SSF47616">
    <property type="entry name" value="GST C-terminal domain-like"/>
    <property type="match status" value="1"/>
</dbReference>
<dbReference type="Pfam" id="PF04399">
    <property type="entry name" value="Glutaredoxin2_C"/>
    <property type="match status" value="1"/>
</dbReference>
<dbReference type="InterPro" id="IPR036282">
    <property type="entry name" value="Glutathione-S-Trfase_C_sf"/>
</dbReference>
<dbReference type="EMBL" id="CP158293">
    <property type="protein sequence ID" value="XBV47433.1"/>
    <property type="molecule type" value="Genomic_DNA"/>
</dbReference>
<organism evidence="2">
    <name type="scientific">Pantoea sp. BJ2</name>
    <dbReference type="NCBI Taxonomy" id="3141322"/>
    <lineage>
        <taxon>Bacteria</taxon>
        <taxon>Pseudomonadati</taxon>
        <taxon>Pseudomonadota</taxon>
        <taxon>Gammaproteobacteria</taxon>
        <taxon>Enterobacterales</taxon>
        <taxon>Erwiniaceae</taxon>
        <taxon>Pantoea</taxon>
    </lineage>
</organism>
<dbReference type="AlphaFoldDB" id="A0AAU7U4B5"/>
<dbReference type="RefSeq" id="WP_350262462.1">
    <property type="nucleotide sequence ID" value="NZ_CP158293.1"/>
</dbReference>
<accession>A0AAU7U4B5</accession>
<evidence type="ECO:0000313" key="2">
    <source>
        <dbReference type="EMBL" id="XBV47433.1"/>
    </source>
</evidence>
<proteinExistence type="predicted"/>
<geneLocation type="plasmid" evidence="2">
    <name>plasmindA</name>
</geneLocation>
<feature type="domain" description="Glutaredoxin 2 C-terminal" evidence="1">
    <location>
        <begin position="4"/>
        <end position="47"/>
    </location>
</feature>
<reference evidence="2" key="1">
    <citation type="submission" date="2024-06" db="EMBL/GenBank/DDBJ databases">
        <title>Multiomics insights into the TNT degradation mechanism by Pantoea sp. BJ2 isolated from an ammunition destruction site.</title>
        <authorList>
            <person name="Luo J."/>
        </authorList>
    </citation>
    <scope>NUCLEOTIDE SEQUENCE</scope>
    <source>
        <strain evidence="2">BJ2</strain>
        <plasmid evidence="2">plasmindA</plasmid>
    </source>
</reference>
<gene>
    <name evidence="2" type="ORF">AAF463_22725</name>
</gene>
<keyword evidence="2" id="KW-0614">Plasmid</keyword>